<gene>
    <name evidence="1" type="ORF">SAMEA104305318_03416</name>
</gene>
<dbReference type="AlphaFoldDB" id="A0A335G915"/>
<dbReference type="Proteomes" id="UP000252694">
    <property type="component" value="Unassembled WGS sequence"/>
</dbReference>
<evidence type="ECO:0000313" key="1">
    <source>
        <dbReference type="EMBL" id="SST30033.1"/>
    </source>
</evidence>
<protein>
    <submittedName>
        <fullName evidence="1">Uncharacterized protein</fullName>
    </submittedName>
</protein>
<accession>A0A335G915</accession>
<sequence length="120" mass="13989">MILKLSSIFSHEARIESLVIQFEADYQTALKQGLDIYFGVGYATNEDSQSIQAYLVKDKEIYKKHYWSWEYPRTPHKIEKTKAEHRHWLNLADVRNAALEANITNEADLQSVLQRSFATI</sequence>
<name>A0A335G915_ACIBA</name>
<evidence type="ECO:0000313" key="2">
    <source>
        <dbReference type="Proteomes" id="UP000252694"/>
    </source>
</evidence>
<dbReference type="RefSeq" id="WP_227520106.1">
    <property type="nucleotide sequence ID" value="NZ_CP044517.1"/>
</dbReference>
<proteinExistence type="predicted"/>
<organism evidence="1 2">
    <name type="scientific">Acinetobacter baumannii</name>
    <dbReference type="NCBI Taxonomy" id="470"/>
    <lineage>
        <taxon>Bacteria</taxon>
        <taxon>Pseudomonadati</taxon>
        <taxon>Pseudomonadota</taxon>
        <taxon>Gammaproteobacteria</taxon>
        <taxon>Moraxellales</taxon>
        <taxon>Moraxellaceae</taxon>
        <taxon>Acinetobacter</taxon>
        <taxon>Acinetobacter calcoaceticus/baumannii complex</taxon>
    </lineage>
</organism>
<dbReference type="EMBL" id="UFMQ01000023">
    <property type="protein sequence ID" value="SST30033.1"/>
    <property type="molecule type" value="Genomic_DNA"/>
</dbReference>
<reference evidence="1 2" key="1">
    <citation type="submission" date="2018-07" db="EMBL/GenBank/DDBJ databases">
        <authorList>
            <consortium name="Pathogen Informatics"/>
        </authorList>
    </citation>
    <scope>NUCLEOTIDE SEQUENCE [LARGE SCALE GENOMIC DNA]</scope>
    <source>
        <strain evidence="1 2">4300STDY7045823</strain>
    </source>
</reference>